<protein>
    <submittedName>
        <fullName evidence="2">N-acetyltransferase</fullName>
    </submittedName>
</protein>
<evidence type="ECO:0000313" key="3">
    <source>
        <dbReference type="EMBL" id="GGP31056.1"/>
    </source>
</evidence>
<gene>
    <name evidence="3" type="ORF">GCM10008021_27070</name>
    <name evidence="2" type="ORF">GCM10010914_27870</name>
</gene>
<reference evidence="2" key="4">
    <citation type="submission" date="2023-08" db="EMBL/GenBank/DDBJ databases">
        <authorList>
            <person name="Sun Q."/>
            <person name="Zhou Y."/>
        </authorList>
    </citation>
    <scope>NUCLEOTIDE SEQUENCE</scope>
    <source>
        <strain evidence="3">CGMCC 1.8884</strain>
        <strain evidence="2">CGMCC 1.8885</strain>
    </source>
</reference>
<dbReference type="Proteomes" id="UP000652720">
    <property type="component" value="Unassembled WGS sequence"/>
</dbReference>
<evidence type="ECO:0000313" key="4">
    <source>
        <dbReference type="Proteomes" id="UP000630135"/>
    </source>
</evidence>
<organism evidence="2 5">
    <name type="scientific">Deinococcus wulumuqiensis</name>
    <dbReference type="NCBI Taxonomy" id="980427"/>
    <lineage>
        <taxon>Bacteria</taxon>
        <taxon>Thermotogati</taxon>
        <taxon>Deinococcota</taxon>
        <taxon>Deinococci</taxon>
        <taxon>Deinococcales</taxon>
        <taxon>Deinococcaceae</taxon>
        <taxon>Deinococcus</taxon>
    </lineage>
</organism>
<reference evidence="4" key="3">
    <citation type="journal article" date="2019" name="Int. J. Syst. Evol. Microbiol.">
        <title>The Global Catalogue of Microorganisms (GCM) 10K type strain sequencing project: providing services to taxonomists for standard genome sequencing and annotation.</title>
        <authorList>
            <consortium name="The Broad Institute Genomics Platform"/>
            <consortium name="The Broad Institute Genome Sequencing Center for Infectious Disease"/>
            <person name="Wu L."/>
            <person name="Ma J."/>
        </authorList>
    </citation>
    <scope>NUCLEOTIDE SEQUENCE [LARGE SCALE GENOMIC DNA]</scope>
    <source>
        <strain evidence="4">CGMCC 1.8884</strain>
    </source>
</reference>
<accession>A0AAV4K9D4</accession>
<sequence>MSVPSSVSFQTLSGDFGPVLGEVARLRLSLFREFPYLYDGTEEAEAAHLQTYVQAPGALLVLARDETAGGRVVGACTAVPLVAEDADFLRPFAAAGIDPATVLYLGEALLEDEYQSRGLGGELLSQVEAHAQALGLPIVAAAMVVRSEDHPQRPRGWRSPSHLLERRGYVMHPELEITLSWQEIGESAPSSKPMRFWVKGLEGQSRMENGAGGGAVRAPA</sequence>
<reference evidence="2" key="2">
    <citation type="journal article" date="2014" name="Int. J. Syst. Evol. Microbiol.">
        <title>Complete genome sequence of Corynebacterium casei LMG S-19264T (=DSM 44701T), isolated from a smear-ripened cheese.</title>
        <authorList>
            <consortium name="US DOE Joint Genome Institute (JGI-PGF)"/>
            <person name="Walter F."/>
            <person name="Albersmeier A."/>
            <person name="Kalinowski J."/>
            <person name="Ruckert C."/>
        </authorList>
    </citation>
    <scope>NUCLEOTIDE SEQUENCE</scope>
    <source>
        <strain evidence="2">CGMCC 1.8885</strain>
    </source>
</reference>
<reference evidence="3" key="1">
    <citation type="journal article" date="2014" name="Int. J. Syst. Evol. Microbiol.">
        <title>Complete genome of a new Firmicutes species belonging to the dominant human colonic microbiota ('Ruminococcus bicirculans') reveals two chromosomes and a selective capacity to utilize plant glucans.</title>
        <authorList>
            <consortium name="NISC Comparative Sequencing Program"/>
            <person name="Wegmann U."/>
            <person name="Louis P."/>
            <person name="Goesmann A."/>
            <person name="Henrissat B."/>
            <person name="Duncan S.H."/>
            <person name="Flint H.J."/>
        </authorList>
    </citation>
    <scope>NUCLEOTIDE SEQUENCE</scope>
    <source>
        <strain evidence="3">CGMCC 1.8884</strain>
    </source>
</reference>
<dbReference type="InterPro" id="IPR016181">
    <property type="entry name" value="Acyl_CoA_acyltransferase"/>
</dbReference>
<evidence type="ECO:0000313" key="5">
    <source>
        <dbReference type="Proteomes" id="UP000652720"/>
    </source>
</evidence>
<dbReference type="EMBL" id="BMLZ01000049">
    <property type="protein sequence ID" value="GGP31056.1"/>
    <property type="molecule type" value="Genomic_DNA"/>
</dbReference>
<dbReference type="SUPFAM" id="SSF55729">
    <property type="entry name" value="Acyl-CoA N-acyltransferases (Nat)"/>
    <property type="match status" value="1"/>
</dbReference>
<dbReference type="Pfam" id="PF00583">
    <property type="entry name" value="Acetyltransf_1"/>
    <property type="match status" value="1"/>
</dbReference>
<dbReference type="Gene3D" id="3.40.630.30">
    <property type="match status" value="1"/>
</dbReference>
<dbReference type="GeneID" id="59165353"/>
<dbReference type="GO" id="GO:0016747">
    <property type="term" value="F:acyltransferase activity, transferring groups other than amino-acyl groups"/>
    <property type="evidence" value="ECO:0007669"/>
    <property type="project" value="InterPro"/>
</dbReference>
<dbReference type="Proteomes" id="UP000630135">
    <property type="component" value="Unassembled WGS sequence"/>
</dbReference>
<feature type="domain" description="N-acetyltransferase" evidence="1">
    <location>
        <begin position="29"/>
        <end position="176"/>
    </location>
</feature>
<name>A0AAV4K9D4_9DEIO</name>
<keyword evidence="4" id="KW-1185">Reference proteome</keyword>
<dbReference type="EMBL" id="BMMA01000040">
    <property type="protein sequence ID" value="GGI91828.1"/>
    <property type="molecule type" value="Genomic_DNA"/>
</dbReference>
<comment type="caution">
    <text evidence="2">The sequence shown here is derived from an EMBL/GenBank/DDBJ whole genome shotgun (WGS) entry which is preliminary data.</text>
</comment>
<dbReference type="AlphaFoldDB" id="A0AAV4K9D4"/>
<dbReference type="InterPro" id="IPR000182">
    <property type="entry name" value="GNAT_dom"/>
</dbReference>
<dbReference type="PROSITE" id="PS51186">
    <property type="entry name" value="GNAT"/>
    <property type="match status" value="1"/>
</dbReference>
<evidence type="ECO:0000313" key="2">
    <source>
        <dbReference type="EMBL" id="GGI91828.1"/>
    </source>
</evidence>
<proteinExistence type="predicted"/>
<evidence type="ECO:0000259" key="1">
    <source>
        <dbReference type="PROSITE" id="PS51186"/>
    </source>
</evidence>
<dbReference type="RefSeq" id="WP_017871270.1">
    <property type="nucleotide sequence ID" value="NZ_BMLZ01000049.1"/>
</dbReference>